<comment type="caution">
    <text evidence="4">The sequence shown here is derived from an EMBL/GenBank/DDBJ whole genome shotgun (WGS) entry which is preliminary data.</text>
</comment>
<dbReference type="GO" id="GO:0016301">
    <property type="term" value="F:kinase activity"/>
    <property type="evidence" value="ECO:0007669"/>
    <property type="project" value="UniProtKB-KW"/>
</dbReference>
<accession>A0A3D2SJG3</accession>
<dbReference type="Pfam" id="PF00294">
    <property type="entry name" value="PfkB"/>
    <property type="match status" value="1"/>
</dbReference>
<protein>
    <submittedName>
        <fullName evidence="4">Ribokinase</fullName>
    </submittedName>
</protein>
<keyword evidence="2 4" id="KW-0418">Kinase</keyword>
<dbReference type="AlphaFoldDB" id="A0A3D2SJG3"/>
<dbReference type="EMBL" id="DPVE01000092">
    <property type="protein sequence ID" value="HCK29579.1"/>
    <property type="molecule type" value="Genomic_DNA"/>
</dbReference>
<dbReference type="PRINTS" id="PR00990">
    <property type="entry name" value="RIBOKINASE"/>
</dbReference>
<keyword evidence="1" id="KW-0808">Transferase</keyword>
<dbReference type="SUPFAM" id="SSF53613">
    <property type="entry name" value="Ribokinase-like"/>
    <property type="match status" value="1"/>
</dbReference>
<sequence length="49" mass="5165">MKNQYADLVIVGSANVDHILNVDDFPVAGQTLTAKNYKVAFGGKGANQA</sequence>
<dbReference type="InterPro" id="IPR011611">
    <property type="entry name" value="PfkB_dom"/>
</dbReference>
<name>A0A3D2SJG3_9GAMM</name>
<feature type="non-terminal residue" evidence="4">
    <location>
        <position position="49"/>
    </location>
</feature>
<dbReference type="Gene3D" id="3.40.1190.20">
    <property type="match status" value="1"/>
</dbReference>
<dbReference type="InterPro" id="IPR029056">
    <property type="entry name" value="Ribokinase-like"/>
</dbReference>
<proteinExistence type="predicted"/>
<organism evidence="4 5">
    <name type="scientific">Acinetobacter ursingii</name>
    <dbReference type="NCBI Taxonomy" id="108980"/>
    <lineage>
        <taxon>Bacteria</taxon>
        <taxon>Pseudomonadati</taxon>
        <taxon>Pseudomonadota</taxon>
        <taxon>Gammaproteobacteria</taxon>
        <taxon>Moraxellales</taxon>
        <taxon>Moraxellaceae</taxon>
        <taxon>Acinetobacter</taxon>
    </lineage>
</organism>
<reference evidence="4 5" key="1">
    <citation type="journal article" date="2018" name="Nat. Biotechnol.">
        <title>A standardized bacterial taxonomy based on genome phylogeny substantially revises the tree of life.</title>
        <authorList>
            <person name="Parks D.H."/>
            <person name="Chuvochina M."/>
            <person name="Waite D.W."/>
            <person name="Rinke C."/>
            <person name="Skarshewski A."/>
            <person name="Chaumeil P.A."/>
            <person name="Hugenholtz P."/>
        </authorList>
    </citation>
    <scope>NUCLEOTIDE SEQUENCE [LARGE SCALE GENOMIC DNA]</scope>
    <source>
        <strain evidence="4">UBA9669</strain>
    </source>
</reference>
<evidence type="ECO:0000313" key="5">
    <source>
        <dbReference type="Proteomes" id="UP000263596"/>
    </source>
</evidence>
<gene>
    <name evidence="4" type="ORF">DHW29_04890</name>
</gene>
<evidence type="ECO:0000259" key="3">
    <source>
        <dbReference type="Pfam" id="PF00294"/>
    </source>
</evidence>
<dbReference type="Proteomes" id="UP000263596">
    <property type="component" value="Unassembled WGS sequence"/>
</dbReference>
<evidence type="ECO:0000256" key="2">
    <source>
        <dbReference type="ARBA" id="ARBA00022777"/>
    </source>
</evidence>
<evidence type="ECO:0000313" key="4">
    <source>
        <dbReference type="EMBL" id="HCK29579.1"/>
    </source>
</evidence>
<dbReference type="InterPro" id="IPR002139">
    <property type="entry name" value="Ribo/fructo_kinase"/>
</dbReference>
<feature type="domain" description="Carbohydrate kinase PfkB" evidence="3">
    <location>
        <begin position="7"/>
        <end position="49"/>
    </location>
</feature>
<evidence type="ECO:0000256" key="1">
    <source>
        <dbReference type="ARBA" id="ARBA00022679"/>
    </source>
</evidence>